<feature type="region of interest" description="Disordered" evidence="6">
    <location>
        <begin position="1"/>
        <end position="23"/>
    </location>
</feature>
<comment type="caution">
    <text evidence="8">The sequence shown here is derived from an EMBL/GenBank/DDBJ whole genome shotgun (WGS) entry which is preliminary data.</text>
</comment>
<keyword evidence="3" id="KW-0805">Transcription regulation</keyword>
<dbReference type="PANTHER" id="PTHR47338">
    <property type="entry name" value="ZN(II)2CYS6 TRANSCRIPTION FACTOR (EUROFUNG)-RELATED"/>
    <property type="match status" value="1"/>
</dbReference>
<feature type="domain" description="Zn(2)-C6 fungal-type" evidence="7">
    <location>
        <begin position="25"/>
        <end position="57"/>
    </location>
</feature>
<dbReference type="InterPro" id="IPR036864">
    <property type="entry name" value="Zn2-C6_fun-type_DNA-bd_sf"/>
</dbReference>
<sequence length="100" mass="11217">MAQNKSRNSYSLLPLGGEAGKPRKACCNCRRRKIKCDGGRPECKNCLTSLGFRDCEYDDDDGPTQSQMLQEQIAVVEARIEELRNPQKAPPDMSFAPRLI</sequence>
<dbReference type="Gene3D" id="4.10.240.10">
    <property type="entry name" value="Zn(2)-C6 fungal-type DNA-binding domain"/>
    <property type="match status" value="1"/>
</dbReference>
<dbReference type="PANTHER" id="PTHR47338:SF29">
    <property type="entry name" value="ZN(2)-C6 FUNGAL-TYPE DOMAIN-CONTAINING PROTEIN"/>
    <property type="match status" value="1"/>
</dbReference>
<organism evidence="8 9">
    <name type="scientific">Favolaschia claudopus</name>
    <dbReference type="NCBI Taxonomy" id="2862362"/>
    <lineage>
        <taxon>Eukaryota</taxon>
        <taxon>Fungi</taxon>
        <taxon>Dikarya</taxon>
        <taxon>Basidiomycota</taxon>
        <taxon>Agaricomycotina</taxon>
        <taxon>Agaricomycetes</taxon>
        <taxon>Agaricomycetidae</taxon>
        <taxon>Agaricales</taxon>
        <taxon>Marasmiineae</taxon>
        <taxon>Mycenaceae</taxon>
        <taxon>Favolaschia</taxon>
    </lineage>
</organism>
<evidence type="ECO:0000313" key="8">
    <source>
        <dbReference type="EMBL" id="KAK7022189.1"/>
    </source>
</evidence>
<dbReference type="CDD" id="cd00067">
    <property type="entry name" value="GAL4"/>
    <property type="match status" value="1"/>
</dbReference>
<evidence type="ECO:0000256" key="5">
    <source>
        <dbReference type="ARBA" id="ARBA00023242"/>
    </source>
</evidence>
<reference evidence="8 9" key="1">
    <citation type="journal article" date="2024" name="J Genomics">
        <title>Draft genome sequencing and assembly of Favolaschia claudopus CIRM-BRFM 2984 isolated from oak limbs.</title>
        <authorList>
            <person name="Navarro D."/>
            <person name="Drula E."/>
            <person name="Chaduli D."/>
            <person name="Cazenave R."/>
            <person name="Ahrendt S."/>
            <person name="Wang J."/>
            <person name="Lipzen A."/>
            <person name="Daum C."/>
            <person name="Barry K."/>
            <person name="Grigoriev I.V."/>
            <person name="Favel A."/>
            <person name="Rosso M.N."/>
            <person name="Martin F."/>
        </authorList>
    </citation>
    <scope>NUCLEOTIDE SEQUENCE [LARGE SCALE GENOMIC DNA]</scope>
    <source>
        <strain evidence="8 9">CIRM-BRFM 2984</strain>
    </source>
</reference>
<accession>A0AAW0B924</accession>
<evidence type="ECO:0000256" key="2">
    <source>
        <dbReference type="ARBA" id="ARBA00022723"/>
    </source>
</evidence>
<evidence type="ECO:0000256" key="3">
    <source>
        <dbReference type="ARBA" id="ARBA00023015"/>
    </source>
</evidence>
<dbReference type="GO" id="GO:0000981">
    <property type="term" value="F:DNA-binding transcription factor activity, RNA polymerase II-specific"/>
    <property type="evidence" value="ECO:0007669"/>
    <property type="project" value="InterPro"/>
</dbReference>
<dbReference type="SUPFAM" id="SSF57701">
    <property type="entry name" value="Zn2/Cys6 DNA-binding domain"/>
    <property type="match status" value="1"/>
</dbReference>
<evidence type="ECO:0000313" key="9">
    <source>
        <dbReference type="Proteomes" id="UP001362999"/>
    </source>
</evidence>
<dbReference type="Pfam" id="PF00172">
    <property type="entry name" value="Zn_clus"/>
    <property type="match status" value="1"/>
</dbReference>
<dbReference type="AlphaFoldDB" id="A0AAW0B924"/>
<evidence type="ECO:0000256" key="1">
    <source>
        <dbReference type="ARBA" id="ARBA00004123"/>
    </source>
</evidence>
<keyword evidence="2" id="KW-0479">Metal-binding</keyword>
<dbReference type="PROSITE" id="PS50048">
    <property type="entry name" value="ZN2_CY6_FUNGAL_2"/>
    <property type="match status" value="1"/>
</dbReference>
<gene>
    <name evidence="8" type="ORF">R3P38DRAFT_1111858</name>
</gene>
<dbReference type="Proteomes" id="UP001362999">
    <property type="component" value="Unassembled WGS sequence"/>
</dbReference>
<dbReference type="GO" id="GO:0005634">
    <property type="term" value="C:nucleus"/>
    <property type="evidence" value="ECO:0007669"/>
    <property type="project" value="UniProtKB-SubCell"/>
</dbReference>
<dbReference type="InterPro" id="IPR001138">
    <property type="entry name" value="Zn2Cys6_DnaBD"/>
</dbReference>
<comment type="subcellular location">
    <subcellularLocation>
        <location evidence="1">Nucleus</location>
    </subcellularLocation>
</comment>
<name>A0AAW0B924_9AGAR</name>
<evidence type="ECO:0000259" key="7">
    <source>
        <dbReference type="PROSITE" id="PS50048"/>
    </source>
</evidence>
<keyword evidence="4" id="KW-0804">Transcription</keyword>
<dbReference type="InterPro" id="IPR050815">
    <property type="entry name" value="TF_fung"/>
</dbReference>
<dbReference type="GO" id="GO:0008270">
    <property type="term" value="F:zinc ion binding"/>
    <property type="evidence" value="ECO:0007669"/>
    <property type="project" value="InterPro"/>
</dbReference>
<dbReference type="PROSITE" id="PS00463">
    <property type="entry name" value="ZN2_CY6_FUNGAL_1"/>
    <property type="match status" value="1"/>
</dbReference>
<keyword evidence="5" id="KW-0539">Nucleus</keyword>
<evidence type="ECO:0000256" key="6">
    <source>
        <dbReference type="SAM" id="MobiDB-lite"/>
    </source>
</evidence>
<feature type="compositionally biased region" description="Polar residues" evidence="6">
    <location>
        <begin position="1"/>
        <end position="11"/>
    </location>
</feature>
<dbReference type="EMBL" id="JAWWNJ010000037">
    <property type="protein sequence ID" value="KAK7022189.1"/>
    <property type="molecule type" value="Genomic_DNA"/>
</dbReference>
<keyword evidence="9" id="KW-1185">Reference proteome</keyword>
<protein>
    <recommendedName>
        <fullName evidence="7">Zn(2)-C6 fungal-type domain-containing protein</fullName>
    </recommendedName>
</protein>
<proteinExistence type="predicted"/>
<dbReference type="SMART" id="SM00066">
    <property type="entry name" value="GAL4"/>
    <property type="match status" value="1"/>
</dbReference>
<evidence type="ECO:0000256" key="4">
    <source>
        <dbReference type="ARBA" id="ARBA00023163"/>
    </source>
</evidence>